<keyword evidence="12" id="KW-1185">Reference proteome</keyword>
<dbReference type="InterPro" id="IPR008927">
    <property type="entry name" value="6-PGluconate_DH-like_C_sf"/>
</dbReference>
<keyword evidence="7" id="KW-0520">NAD</keyword>
<dbReference type="EMBL" id="JACAGK010000011">
    <property type="protein sequence ID" value="MDM1047727.1"/>
    <property type="molecule type" value="Genomic_DNA"/>
</dbReference>
<feature type="domain" description="Glycerol-3-phosphate dehydrogenase NAD-dependent N-terminal" evidence="9">
    <location>
        <begin position="43"/>
        <end position="200"/>
    </location>
</feature>
<feature type="domain" description="Glycerol-3-phosphate dehydrogenase NAD-dependent C-terminal" evidence="10">
    <location>
        <begin position="221"/>
        <end position="359"/>
    </location>
</feature>
<keyword evidence="3 7" id="KW-0560">Oxidoreductase</keyword>
<evidence type="ECO:0000256" key="8">
    <source>
        <dbReference type="RuleBase" id="RU000439"/>
    </source>
</evidence>
<dbReference type="RefSeq" id="WP_286650751.1">
    <property type="nucleotide sequence ID" value="NZ_JACAGK010000011.1"/>
</dbReference>
<dbReference type="SUPFAM" id="SSF48179">
    <property type="entry name" value="6-phosphogluconate dehydrogenase C-terminal domain-like"/>
    <property type="match status" value="1"/>
</dbReference>
<evidence type="ECO:0000256" key="3">
    <source>
        <dbReference type="ARBA" id="ARBA00023002"/>
    </source>
</evidence>
<protein>
    <recommendedName>
        <fullName evidence="8">Glycerol-3-phosphate dehydrogenase</fullName>
        <ecNumber evidence="8">1.1.1.94</ecNumber>
    </recommendedName>
</protein>
<dbReference type="PANTHER" id="PTHR11728">
    <property type="entry name" value="GLYCEROL-3-PHOSPHATE DEHYDROGENASE"/>
    <property type="match status" value="1"/>
</dbReference>
<evidence type="ECO:0000313" key="12">
    <source>
        <dbReference type="Proteomes" id="UP001170954"/>
    </source>
</evidence>
<evidence type="ECO:0000256" key="4">
    <source>
        <dbReference type="ARBA" id="ARBA00023098"/>
    </source>
</evidence>
<keyword evidence="2" id="KW-0444">Lipid biosynthesis</keyword>
<comment type="similarity">
    <text evidence="1 7">Belongs to the NAD-dependent glycerol-3-phosphate dehydrogenase family.</text>
</comment>
<keyword evidence="6" id="KW-1208">Phospholipid metabolism</keyword>
<dbReference type="InterPro" id="IPR011128">
    <property type="entry name" value="G3P_DH_NAD-dep_N"/>
</dbReference>
<dbReference type="Pfam" id="PF07479">
    <property type="entry name" value="NAD_Gly3P_dh_C"/>
    <property type="match status" value="1"/>
</dbReference>
<accession>A0ABT7NKH7</accession>
<evidence type="ECO:0000256" key="7">
    <source>
        <dbReference type="RuleBase" id="RU000437"/>
    </source>
</evidence>
<dbReference type="PIRSF" id="PIRSF000114">
    <property type="entry name" value="Glycerol-3-P_dh"/>
    <property type="match status" value="1"/>
</dbReference>
<dbReference type="InterPro" id="IPR006109">
    <property type="entry name" value="G3P_DH_NAD-dep_C"/>
</dbReference>
<evidence type="ECO:0000256" key="2">
    <source>
        <dbReference type="ARBA" id="ARBA00022516"/>
    </source>
</evidence>
<comment type="caution">
    <text evidence="11">The sequence shown here is derived from an EMBL/GenBank/DDBJ whole genome shotgun (WGS) entry which is preliminary data.</text>
</comment>
<dbReference type="PROSITE" id="PS00957">
    <property type="entry name" value="NAD_G3PDH"/>
    <property type="match status" value="1"/>
</dbReference>
<dbReference type="InterPro" id="IPR006168">
    <property type="entry name" value="G3P_DH_NAD-dep"/>
</dbReference>
<dbReference type="PANTHER" id="PTHR11728:SF1">
    <property type="entry name" value="GLYCEROL-3-PHOSPHATE DEHYDROGENASE [NAD(+)] 2, CHLOROPLASTIC"/>
    <property type="match status" value="1"/>
</dbReference>
<dbReference type="Pfam" id="PF01210">
    <property type="entry name" value="NAD_Gly3P_dh_N"/>
    <property type="match status" value="1"/>
</dbReference>
<reference evidence="11" key="1">
    <citation type="submission" date="2020-06" db="EMBL/GenBank/DDBJ databases">
        <authorList>
            <person name="Dong N."/>
        </authorList>
    </citation>
    <scope>NUCLEOTIDE SEQUENCE</scope>
    <source>
        <strain evidence="11">R1692</strain>
    </source>
</reference>
<dbReference type="InterPro" id="IPR013328">
    <property type="entry name" value="6PGD_dom2"/>
</dbReference>
<name>A0ABT7NKH7_9SPHI</name>
<dbReference type="Proteomes" id="UP001170954">
    <property type="component" value="Unassembled WGS sequence"/>
</dbReference>
<keyword evidence="5" id="KW-0594">Phospholipid biosynthesis</keyword>
<proteinExistence type="inferred from homology"/>
<reference evidence="11" key="2">
    <citation type="journal article" date="2022" name="Sci. Total Environ.">
        <title>Prevalence, transmission, and molecular epidemiology of tet(X)-positive bacteria among humans, animals, and environmental niches in China: An epidemiological, and genomic-based study.</title>
        <authorList>
            <person name="Dong N."/>
            <person name="Zeng Y."/>
            <person name="Cai C."/>
            <person name="Sun C."/>
            <person name="Lu J."/>
            <person name="Liu C."/>
            <person name="Zhou H."/>
            <person name="Sun Q."/>
            <person name="Shu L."/>
            <person name="Wang H."/>
            <person name="Wang Y."/>
            <person name="Wang S."/>
            <person name="Wu C."/>
            <person name="Chan E.W."/>
            <person name="Chen G."/>
            <person name="Shen Z."/>
            <person name="Chen S."/>
            <person name="Zhang R."/>
        </authorList>
    </citation>
    <scope>NUCLEOTIDE SEQUENCE</scope>
    <source>
        <strain evidence="11">R1692</strain>
    </source>
</reference>
<organism evidence="11 12">
    <name type="scientific">Sphingobacterium hotanense</name>
    <dbReference type="NCBI Taxonomy" id="649196"/>
    <lineage>
        <taxon>Bacteria</taxon>
        <taxon>Pseudomonadati</taxon>
        <taxon>Bacteroidota</taxon>
        <taxon>Sphingobacteriia</taxon>
        <taxon>Sphingobacteriales</taxon>
        <taxon>Sphingobacteriaceae</taxon>
        <taxon>Sphingobacterium</taxon>
    </lineage>
</organism>
<evidence type="ECO:0000256" key="5">
    <source>
        <dbReference type="ARBA" id="ARBA00023209"/>
    </source>
</evidence>
<evidence type="ECO:0000256" key="6">
    <source>
        <dbReference type="ARBA" id="ARBA00023264"/>
    </source>
</evidence>
<dbReference type="Gene3D" id="3.40.50.720">
    <property type="entry name" value="NAD(P)-binding Rossmann-like Domain"/>
    <property type="match status" value="1"/>
</dbReference>
<dbReference type="SUPFAM" id="SSF51735">
    <property type="entry name" value="NAD(P)-binding Rossmann-fold domains"/>
    <property type="match status" value="1"/>
</dbReference>
<dbReference type="Gene3D" id="1.10.1040.10">
    <property type="entry name" value="N-(1-d-carboxylethyl)-l-norvaline Dehydrogenase, domain 2"/>
    <property type="match status" value="1"/>
</dbReference>
<comment type="catalytic activity">
    <reaction evidence="8">
        <text>sn-glycerol 3-phosphate + NADP(+) = dihydroxyacetone phosphate + NADPH + H(+)</text>
        <dbReference type="Rhea" id="RHEA:11096"/>
        <dbReference type="ChEBI" id="CHEBI:15378"/>
        <dbReference type="ChEBI" id="CHEBI:57597"/>
        <dbReference type="ChEBI" id="CHEBI:57642"/>
        <dbReference type="ChEBI" id="CHEBI:57783"/>
        <dbReference type="ChEBI" id="CHEBI:58349"/>
        <dbReference type="EC" id="1.1.1.94"/>
    </reaction>
</comment>
<gene>
    <name evidence="11" type="ORF">HX018_05690</name>
</gene>
<evidence type="ECO:0000313" key="11">
    <source>
        <dbReference type="EMBL" id="MDM1047727.1"/>
    </source>
</evidence>
<sequence length="369" mass="40934">MKSIFSNSCLLVYFYLTLLLINYLTAESKPIFYSAKNPQILIEVSVVGGGSWATALVKILTENKIPTYWYLRRKEQVKHVMEHGSNPSYLQQVKLDLLFTFPSDNLQQVVSRARIIIFAVPSDALQQVCNGIDLSLFKNKIVLSAMKGTVGKSNEIPSSFLSRTLKIPMDEIVSIAGPSHSEEIAESKPTYLSLSCVNQDTVDKLSMLFRRPYIQVRSNNDPIGVCYASIYKNVLGIASGMAKGLGYGDNFMAVLVSNALLEMQKILESTPGKQREILNSTYTGDLLVTGYSNNSRNRRFGELIAQGHSAEAAVNKLGMVAEGSRAAQGLFGYANEQGLNLPILKSIYEILYRNQSVESKFKELEETLI</sequence>
<evidence type="ECO:0000259" key="10">
    <source>
        <dbReference type="Pfam" id="PF07479"/>
    </source>
</evidence>
<dbReference type="PRINTS" id="PR00077">
    <property type="entry name" value="GPDHDRGNASE"/>
</dbReference>
<dbReference type="EC" id="1.1.1.94" evidence="8"/>
<evidence type="ECO:0000259" key="9">
    <source>
        <dbReference type="Pfam" id="PF01210"/>
    </source>
</evidence>
<evidence type="ECO:0000256" key="1">
    <source>
        <dbReference type="ARBA" id="ARBA00011009"/>
    </source>
</evidence>
<keyword evidence="4" id="KW-0443">Lipid metabolism</keyword>
<dbReference type="InterPro" id="IPR036291">
    <property type="entry name" value="NAD(P)-bd_dom_sf"/>
</dbReference>